<feature type="domain" description="BON" evidence="2">
    <location>
        <begin position="112"/>
        <end position="180"/>
    </location>
</feature>
<evidence type="ECO:0000313" key="4">
    <source>
        <dbReference type="Proteomes" id="UP000009282"/>
    </source>
</evidence>
<dbReference type="OrthoDB" id="5733310at2"/>
<dbReference type="eggNOG" id="COG2823">
    <property type="taxonomic scope" value="Bacteria"/>
</dbReference>
<feature type="chain" id="PRO_5003467731" evidence="1">
    <location>
        <begin position="21"/>
        <end position="183"/>
    </location>
</feature>
<dbReference type="PANTHER" id="PTHR34606:SF15">
    <property type="entry name" value="BON DOMAIN-CONTAINING PROTEIN"/>
    <property type="match status" value="1"/>
</dbReference>
<evidence type="ECO:0000256" key="1">
    <source>
        <dbReference type="SAM" id="SignalP"/>
    </source>
</evidence>
<name>G4QNR9_GLANF</name>
<dbReference type="PROSITE" id="PS50914">
    <property type="entry name" value="BON"/>
    <property type="match status" value="2"/>
</dbReference>
<organism evidence="3 4">
    <name type="scientific">Glaciecola nitratireducens (strain JCM 12485 / KCTC 12276 / FR1064)</name>
    <dbReference type="NCBI Taxonomy" id="1085623"/>
    <lineage>
        <taxon>Bacteria</taxon>
        <taxon>Pseudomonadati</taxon>
        <taxon>Pseudomonadota</taxon>
        <taxon>Gammaproteobacteria</taxon>
        <taxon>Alteromonadales</taxon>
        <taxon>Alteromonadaceae</taxon>
        <taxon>Brumicola</taxon>
    </lineage>
</organism>
<dbReference type="EMBL" id="CP003060">
    <property type="protein sequence ID" value="AEP31627.1"/>
    <property type="molecule type" value="Genomic_DNA"/>
</dbReference>
<accession>G4QNR9</accession>
<dbReference type="Pfam" id="PF04972">
    <property type="entry name" value="BON"/>
    <property type="match status" value="2"/>
</dbReference>
<dbReference type="InterPro" id="IPR014004">
    <property type="entry name" value="Transpt-assoc_nodulatn_dom_bac"/>
</dbReference>
<keyword evidence="4" id="KW-1185">Reference proteome</keyword>
<dbReference type="AlphaFoldDB" id="G4QNR9"/>
<dbReference type="KEGG" id="gni:GNIT_3533"/>
<dbReference type="Gene3D" id="3.30.1340.30">
    <property type="match status" value="2"/>
</dbReference>
<evidence type="ECO:0000313" key="3">
    <source>
        <dbReference type="EMBL" id="AEP31627.1"/>
    </source>
</evidence>
<dbReference type="HOGENOM" id="CLU_087923_1_1_6"/>
<sequence length="183" mass="19790">MKRSLIALTLLTGLSTSAMASTNSWEKEAMDAWIDGKAEATLLFNGNLNSFDINTDVKMGTVTLTGSVENDIEKELAEELVLGIKGVKTVDNQLTVLNMDMDTKSEKASQFTDAKISTVISSRLLFDSEVSGLKIDVDVDNRKVTLNGTVATAAERDLAVNIAKNTKDVDSVMSKLVIKKAEK</sequence>
<dbReference type="RefSeq" id="WP_014110498.1">
    <property type="nucleotide sequence ID" value="NC_016041.1"/>
</dbReference>
<gene>
    <name evidence="3" type="ordered locus">GNIT_3533</name>
</gene>
<dbReference type="Proteomes" id="UP000009282">
    <property type="component" value="Chromosome"/>
</dbReference>
<feature type="signal peptide" evidence="1">
    <location>
        <begin position="1"/>
        <end position="20"/>
    </location>
</feature>
<dbReference type="SMART" id="SM00749">
    <property type="entry name" value="BON"/>
    <property type="match status" value="2"/>
</dbReference>
<dbReference type="InterPro" id="IPR051686">
    <property type="entry name" value="Lipoprotein_DolP"/>
</dbReference>
<feature type="domain" description="BON" evidence="2">
    <location>
        <begin position="30"/>
        <end position="98"/>
    </location>
</feature>
<protein>
    <submittedName>
        <fullName evidence="3">Putative hyperosmotically inducible periplasmic protein</fullName>
    </submittedName>
</protein>
<evidence type="ECO:0000259" key="2">
    <source>
        <dbReference type="PROSITE" id="PS50914"/>
    </source>
</evidence>
<dbReference type="STRING" id="1085623.GNIT_3533"/>
<proteinExistence type="predicted"/>
<keyword evidence="1" id="KW-0732">Signal</keyword>
<dbReference type="PANTHER" id="PTHR34606">
    <property type="entry name" value="BON DOMAIN-CONTAINING PROTEIN"/>
    <property type="match status" value="1"/>
</dbReference>
<reference evidence="3 4" key="1">
    <citation type="journal article" date="2011" name="J. Bacteriol.">
        <title>Complete genome sequence of seawater bacterium Glaciecola nitratireducens FR1064T.</title>
        <authorList>
            <person name="Bian F."/>
            <person name="Qin Q.L."/>
            <person name="Xie B.B."/>
            <person name="Shu Y.L."/>
            <person name="Zhang X.Y."/>
            <person name="Yu Y."/>
            <person name="Chen B."/>
            <person name="Chen X.L."/>
            <person name="Zhou B.C."/>
            <person name="Zhang Y.Z."/>
        </authorList>
    </citation>
    <scope>NUCLEOTIDE SEQUENCE [LARGE SCALE GENOMIC DNA]</scope>
    <source>
        <strain evidence="4">JCM 12485 / KCTC 12276 / FR1064</strain>
    </source>
</reference>
<dbReference type="InterPro" id="IPR007055">
    <property type="entry name" value="BON_dom"/>
</dbReference>